<keyword evidence="6" id="KW-0833">Ubl conjugation pathway</keyword>
<evidence type="ECO:0000256" key="4">
    <source>
        <dbReference type="ARBA" id="ARBA00022723"/>
    </source>
</evidence>
<protein>
    <recommendedName>
        <fullName evidence="2">RING-type E3 ubiquitin transferase</fullName>
        <ecNumber evidence="2">2.3.2.27</ecNumber>
    </recommendedName>
</protein>
<dbReference type="EC" id="2.3.2.27" evidence="2"/>
<dbReference type="PANTHER" id="PTHR22937">
    <property type="entry name" value="E3 UBIQUITIN-PROTEIN LIGASE RNF165"/>
    <property type="match status" value="1"/>
</dbReference>
<dbReference type="GO" id="GO:0008270">
    <property type="term" value="F:zinc ion binding"/>
    <property type="evidence" value="ECO:0007669"/>
    <property type="project" value="UniProtKB-KW"/>
</dbReference>
<feature type="domain" description="RING-type" evidence="9">
    <location>
        <begin position="78"/>
        <end position="119"/>
    </location>
</feature>
<keyword evidence="7" id="KW-0862">Zinc</keyword>
<evidence type="ECO:0000313" key="10">
    <source>
        <dbReference type="EMBL" id="WOH04479.1"/>
    </source>
</evidence>
<dbReference type="PROSITE" id="PS50089">
    <property type="entry name" value="ZF_RING_2"/>
    <property type="match status" value="1"/>
</dbReference>
<sequence length="123" mass="14199">MLSSISQFLQEEVSRTPRALDPQLQLQLLFRLLNSHFQQMGRVDSSRLPEGTIMQHLQIRYCNIATTTSPSQERPDICVICQDEYAAEELVGGLRCGHEYHVQCIRQWLRRINKCPICRATAI</sequence>
<evidence type="ECO:0000256" key="5">
    <source>
        <dbReference type="ARBA" id="ARBA00022771"/>
    </source>
</evidence>
<keyword evidence="4" id="KW-0479">Metal-binding</keyword>
<evidence type="ECO:0000256" key="1">
    <source>
        <dbReference type="ARBA" id="ARBA00000900"/>
    </source>
</evidence>
<name>A0AAF0XCJ3_DAUCS</name>
<dbReference type="Proteomes" id="UP000077755">
    <property type="component" value="Chromosome 6"/>
</dbReference>
<dbReference type="Gene3D" id="3.30.40.10">
    <property type="entry name" value="Zinc/RING finger domain, C3HC4 (zinc finger)"/>
    <property type="match status" value="1"/>
</dbReference>
<organism evidence="10 11">
    <name type="scientific">Daucus carota subsp. sativus</name>
    <name type="common">Carrot</name>
    <dbReference type="NCBI Taxonomy" id="79200"/>
    <lineage>
        <taxon>Eukaryota</taxon>
        <taxon>Viridiplantae</taxon>
        <taxon>Streptophyta</taxon>
        <taxon>Embryophyta</taxon>
        <taxon>Tracheophyta</taxon>
        <taxon>Spermatophyta</taxon>
        <taxon>Magnoliopsida</taxon>
        <taxon>eudicotyledons</taxon>
        <taxon>Gunneridae</taxon>
        <taxon>Pentapetalae</taxon>
        <taxon>asterids</taxon>
        <taxon>campanulids</taxon>
        <taxon>Apiales</taxon>
        <taxon>Apiaceae</taxon>
        <taxon>Apioideae</taxon>
        <taxon>Scandiceae</taxon>
        <taxon>Daucinae</taxon>
        <taxon>Daucus</taxon>
        <taxon>Daucus sect. Daucus</taxon>
    </lineage>
</organism>
<dbReference type="InterPro" id="IPR001841">
    <property type="entry name" value="Znf_RING"/>
</dbReference>
<dbReference type="InterPro" id="IPR045191">
    <property type="entry name" value="MBR1/2-like"/>
</dbReference>
<dbReference type="SMART" id="SM00184">
    <property type="entry name" value="RING"/>
    <property type="match status" value="1"/>
</dbReference>
<dbReference type="GO" id="GO:0061630">
    <property type="term" value="F:ubiquitin protein ligase activity"/>
    <property type="evidence" value="ECO:0007669"/>
    <property type="project" value="UniProtKB-EC"/>
</dbReference>
<dbReference type="SUPFAM" id="SSF57850">
    <property type="entry name" value="RING/U-box"/>
    <property type="match status" value="1"/>
</dbReference>
<reference evidence="10" key="1">
    <citation type="journal article" date="2016" name="Nat. Genet.">
        <title>A high-quality carrot genome assembly provides new insights into carotenoid accumulation and asterid genome evolution.</title>
        <authorList>
            <person name="Iorizzo M."/>
            <person name="Ellison S."/>
            <person name="Senalik D."/>
            <person name="Zeng P."/>
            <person name="Satapoomin P."/>
            <person name="Huang J."/>
            <person name="Bowman M."/>
            <person name="Iovene M."/>
            <person name="Sanseverino W."/>
            <person name="Cavagnaro P."/>
            <person name="Yildiz M."/>
            <person name="Macko-Podgorni A."/>
            <person name="Moranska E."/>
            <person name="Grzebelus E."/>
            <person name="Grzebelus D."/>
            <person name="Ashrafi H."/>
            <person name="Zheng Z."/>
            <person name="Cheng S."/>
            <person name="Spooner D."/>
            <person name="Van Deynze A."/>
            <person name="Simon P."/>
        </authorList>
    </citation>
    <scope>NUCLEOTIDE SEQUENCE</scope>
    <source>
        <tissue evidence="10">Leaf</tissue>
    </source>
</reference>
<keyword evidence="5 8" id="KW-0863">Zinc-finger</keyword>
<dbReference type="Pfam" id="PF13639">
    <property type="entry name" value="zf-RING_2"/>
    <property type="match status" value="1"/>
</dbReference>
<evidence type="ECO:0000256" key="2">
    <source>
        <dbReference type="ARBA" id="ARBA00012483"/>
    </source>
</evidence>
<gene>
    <name evidence="10" type="ORF">DCAR_0623888</name>
</gene>
<reference evidence="10" key="2">
    <citation type="submission" date="2022-03" db="EMBL/GenBank/DDBJ databases">
        <title>Draft title - Genomic analysis of global carrot germplasm unveils the trajectory of domestication and the origin of high carotenoid orange carrot.</title>
        <authorList>
            <person name="Iorizzo M."/>
            <person name="Ellison S."/>
            <person name="Senalik D."/>
            <person name="Macko-Podgorni A."/>
            <person name="Grzebelus D."/>
            <person name="Bostan H."/>
            <person name="Rolling W."/>
            <person name="Curaba J."/>
            <person name="Simon P."/>
        </authorList>
    </citation>
    <scope>NUCLEOTIDE SEQUENCE</scope>
    <source>
        <tissue evidence="10">Leaf</tissue>
    </source>
</reference>
<proteinExistence type="predicted"/>
<keyword evidence="3" id="KW-0808">Transferase</keyword>
<evidence type="ECO:0000313" key="11">
    <source>
        <dbReference type="Proteomes" id="UP000077755"/>
    </source>
</evidence>
<dbReference type="EMBL" id="CP093348">
    <property type="protein sequence ID" value="WOH04479.1"/>
    <property type="molecule type" value="Genomic_DNA"/>
</dbReference>
<comment type="catalytic activity">
    <reaction evidence="1">
        <text>S-ubiquitinyl-[E2 ubiquitin-conjugating enzyme]-L-cysteine + [acceptor protein]-L-lysine = [E2 ubiquitin-conjugating enzyme]-L-cysteine + N(6)-ubiquitinyl-[acceptor protein]-L-lysine.</text>
        <dbReference type="EC" id="2.3.2.27"/>
    </reaction>
</comment>
<evidence type="ECO:0000256" key="3">
    <source>
        <dbReference type="ARBA" id="ARBA00022679"/>
    </source>
</evidence>
<dbReference type="InterPro" id="IPR013083">
    <property type="entry name" value="Znf_RING/FYVE/PHD"/>
</dbReference>
<accession>A0AAF0XCJ3</accession>
<evidence type="ECO:0000259" key="9">
    <source>
        <dbReference type="PROSITE" id="PS50089"/>
    </source>
</evidence>
<keyword evidence="11" id="KW-1185">Reference proteome</keyword>
<evidence type="ECO:0000256" key="7">
    <source>
        <dbReference type="ARBA" id="ARBA00022833"/>
    </source>
</evidence>
<dbReference type="AlphaFoldDB" id="A0AAF0XCJ3"/>
<evidence type="ECO:0000256" key="6">
    <source>
        <dbReference type="ARBA" id="ARBA00022786"/>
    </source>
</evidence>
<dbReference type="PANTHER" id="PTHR22937:SF65">
    <property type="entry name" value="E3 UBIQUITIN-PROTEIN LIGASE ARK2C"/>
    <property type="match status" value="1"/>
</dbReference>
<evidence type="ECO:0000256" key="8">
    <source>
        <dbReference type="PROSITE-ProRule" id="PRU00175"/>
    </source>
</evidence>